<dbReference type="InterPro" id="IPR007657">
    <property type="entry name" value="Glycosyltransferase_61"/>
</dbReference>
<dbReference type="InterPro" id="IPR049625">
    <property type="entry name" value="Glyco_transf_61_cat"/>
</dbReference>
<evidence type="ECO:0000256" key="1">
    <source>
        <dbReference type="ARBA" id="ARBA00022676"/>
    </source>
</evidence>
<dbReference type="Proteomes" id="UP000533269">
    <property type="component" value="Unassembled WGS sequence"/>
</dbReference>
<comment type="caution">
    <text evidence="5">The sequence shown here is derived from an EMBL/GenBank/DDBJ whole genome shotgun (WGS) entry which is preliminary data.</text>
</comment>
<evidence type="ECO:0000256" key="2">
    <source>
        <dbReference type="ARBA" id="ARBA00022679"/>
    </source>
</evidence>
<dbReference type="Pfam" id="PF04577">
    <property type="entry name" value="Glyco_transf_61"/>
    <property type="match status" value="1"/>
</dbReference>
<evidence type="ECO:0000313" key="5">
    <source>
        <dbReference type="EMBL" id="MBB2901979.1"/>
    </source>
</evidence>
<evidence type="ECO:0000256" key="3">
    <source>
        <dbReference type="ARBA" id="ARBA00023180"/>
    </source>
</evidence>
<accession>A0A7W4TN53</accession>
<keyword evidence="2" id="KW-0808">Transferase</keyword>
<dbReference type="EMBL" id="JACHVY010000002">
    <property type="protein sequence ID" value="MBB2901979.1"/>
    <property type="molecule type" value="Genomic_DNA"/>
</dbReference>
<proteinExistence type="predicted"/>
<dbReference type="PANTHER" id="PTHR20961">
    <property type="entry name" value="GLYCOSYLTRANSFERASE"/>
    <property type="match status" value="1"/>
</dbReference>
<dbReference type="AlphaFoldDB" id="A0A7W4TN53"/>
<reference evidence="5 6" key="1">
    <citation type="submission" date="2020-08" db="EMBL/GenBank/DDBJ databases">
        <title>The Agave Microbiome: Exploring the role of microbial communities in plant adaptations to desert environments.</title>
        <authorList>
            <person name="Partida-Martinez L.P."/>
        </authorList>
    </citation>
    <scope>NUCLEOTIDE SEQUENCE [LARGE SCALE GENOMIC DNA]</scope>
    <source>
        <strain evidence="5 6">AS2.23</strain>
    </source>
</reference>
<dbReference type="GO" id="GO:0016757">
    <property type="term" value="F:glycosyltransferase activity"/>
    <property type="evidence" value="ECO:0007669"/>
    <property type="project" value="UniProtKB-KW"/>
</dbReference>
<keyword evidence="3" id="KW-0325">Glycoprotein</keyword>
<reference evidence="5 6" key="2">
    <citation type="submission" date="2020-08" db="EMBL/GenBank/DDBJ databases">
        <authorList>
            <person name="Partida-Martinez L."/>
            <person name="Huntemann M."/>
            <person name="Clum A."/>
            <person name="Wang J."/>
            <person name="Palaniappan K."/>
            <person name="Ritter S."/>
            <person name="Chen I.-M."/>
            <person name="Stamatis D."/>
            <person name="Reddy T."/>
            <person name="O'Malley R."/>
            <person name="Daum C."/>
            <person name="Shapiro N."/>
            <person name="Ivanova N."/>
            <person name="Kyrpides N."/>
            <person name="Woyke T."/>
        </authorList>
    </citation>
    <scope>NUCLEOTIDE SEQUENCE [LARGE SCALE GENOMIC DNA]</scope>
    <source>
        <strain evidence="5 6">AS2.23</strain>
    </source>
</reference>
<sequence length="401" mass="44135">MRTPSRTGWRYLAASAAGNHLSLAQQRARELRAVTTRTVRADEIDVPGSWFRVTEPSRRVRLTVPEHLDAADRRALRRRDASSVPEQFVLALPGATLQGREGWVFHEGRLVDGIWQEKGWPARSMVPALQLDPPVHLPGTTVSLLQPWSPNYYHWTTQVVPRVLRLLEVVGDAVDAVDHWMIPGDAPSYVGQWLDLLGIPAERRRPVDTRRQVFTLERLLVASVPGRNRWVPGSTVEGIRAAVAHLPSGPTGRRVLIQRSADRRRLLLNADEVEAALRGRGFEVVDPGTMTVAEEAVFFRGVDVVVGVHGAGLTNMVFARPGATVVELTPRGLVFPTFVKLAAAAGIRHRMVPGVEPRLPWPLRFPDIRADLLVDVAEVLDVVDRIPAVPGTAVPDTAPAG</sequence>
<organism evidence="5 6">
    <name type="scientific">Kineococcus radiotolerans</name>
    <dbReference type="NCBI Taxonomy" id="131568"/>
    <lineage>
        <taxon>Bacteria</taxon>
        <taxon>Bacillati</taxon>
        <taxon>Actinomycetota</taxon>
        <taxon>Actinomycetes</taxon>
        <taxon>Kineosporiales</taxon>
        <taxon>Kineosporiaceae</taxon>
        <taxon>Kineococcus</taxon>
    </lineage>
</organism>
<name>A0A7W4TN53_KINRA</name>
<feature type="domain" description="Glycosyltransferase 61 catalytic" evidence="4">
    <location>
        <begin position="152"/>
        <end position="326"/>
    </location>
</feature>
<evidence type="ECO:0000259" key="4">
    <source>
        <dbReference type="Pfam" id="PF04577"/>
    </source>
</evidence>
<gene>
    <name evidence="5" type="ORF">FHR75_002794</name>
</gene>
<protein>
    <submittedName>
        <fullName evidence="5">Capsular polysaccharide biosynthesis protein</fullName>
    </submittedName>
</protein>
<keyword evidence="1" id="KW-0328">Glycosyltransferase</keyword>
<evidence type="ECO:0000313" key="6">
    <source>
        <dbReference type="Proteomes" id="UP000533269"/>
    </source>
</evidence>
<dbReference type="RefSeq" id="WP_183391881.1">
    <property type="nucleotide sequence ID" value="NZ_JACHVY010000002.1"/>
</dbReference>